<dbReference type="Proteomes" id="UP000184112">
    <property type="component" value="Unassembled WGS sequence"/>
</dbReference>
<accession>A0A1M5HDL9</accession>
<dbReference type="EMBL" id="FQWH01000001">
    <property type="protein sequence ID" value="SHG14034.1"/>
    <property type="molecule type" value="Genomic_DNA"/>
</dbReference>
<reference evidence="1 2" key="1">
    <citation type="submission" date="2016-11" db="EMBL/GenBank/DDBJ databases">
        <authorList>
            <person name="Jaros S."/>
            <person name="Januszkiewicz K."/>
            <person name="Wedrychowicz H."/>
        </authorList>
    </citation>
    <scope>NUCLEOTIDE SEQUENCE [LARGE SCALE GENOMIC DNA]</scope>
    <source>
        <strain evidence="1 2">DSM 6792</strain>
    </source>
</reference>
<evidence type="ECO:0000313" key="2">
    <source>
        <dbReference type="Proteomes" id="UP000184112"/>
    </source>
</evidence>
<dbReference type="RefSeq" id="WP_175556792.1">
    <property type="nucleotide sequence ID" value="NZ_FQWH01000001.1"/>
</dbReference>
<dbReference type="AlphaFoldDB" id="A0A1M5HDL9"/>
<sequence>MENISFEKEQFDEMTRVLKAELIEKCIKNLLESNSIKIDNVDYTKLSDFTYWLVDNI</sequence>
<organism evidence="1 2">
    <name type="scientific">Flavobacterium johnsoniae</name>
    <name type="common">Cytophaga johnsonae</name>
    <dbReference type="NCBI Taxonomy" id="986"/>
    <lineage>
        <taxon>Bacteria</taxon>
        <taxon>Pseudomonadati</taxon>
        <taxon>Bacteroidota</taxon>
        <taxon>Flavobacteriia</taxon>
        <taxon>Flavobacteriales</taxon>
        <taxon>Flavobacteriaceae</taxon>
        <taxon>Flavobacterium</taxon>
    </lineage>
</organism>
<gene>
    <name evidence="1" type="ORF">SAMN05444388_101818</name>
</gene>
<proteinExistence type="predicted"/>
<evidence type="ECO:0000313" key="1">
    <source>
        <dbReference type="EMBL" id="SHG14034.1"/>
    </source>
</evidence>
<name>A0A1M5HDL9_FLAJO</name>
<protein>
    <submittedName>
        <fullName evidence="1">Uncharacterized protein</fullName>
    </submittedName>
</protein>